<gene>
    <name evidence="2" type="ORF">Q5P01_006151</name>
</gene>
<dbReference type="EMBL" id="JAUPFM010000004">
    <property type="protein sequence ID" value="KAK2853490.1"/>
    <property type="molecule type" value="Genomic_DNA"/>
</dbReference>
<protein>
    <submittedName>
        <fullName evidence="2">Uncharacterized protein</fullName>
    </submittedName>
</protein>
<dbReference type="Proteomes" id="UP001187415">
    <property type="component" value="Unassembled WGS sequence"/>
</dbReference>
<comment type="caution">
    <text evidence="2">The sequence shown here is derived from an EMBL/GenBank/DDBJ whole genome shotgun (WGS) entry which is preliminary data.</text>
</comment>
<dbReference type="AlphaFoldDB" id="A0AA88T460"/>
<name>A0AA88T460_CHASR</name>
<proteinExistence type="predicted"/>
<accession>A0AA88T460</accession>
<keyword evidence="3" id="KW-1185">Reference proteome</keyword>
<organism evidence="2 3">
    <name type="scientific">Channa striata</name>
    <name type="common">Snakehead murrel</name>
    <name type="synonym">Ophicephalus striatus</name>
    <dbReference type="NCBI Taxonomy" id="64152"/>
    <lineage>
        <taxon>Eukaryota</taxon>
        <taxon>Metazoa</taxon>
        <taxon>Chordata</taxon>
        <taxon>Craniata</taxon>
        <taxon>Vertebrata</taxon>
        <taxon>Euteleostomi</taxon>
        <taxon>Actinopterygii</taxon>
        <taxon>Neopterygii</taxon>
        <taxon>Teleostei</taxon>
        <taxon>Neoteleostei</taxon>
        <taxon>Acanthomorphata</taxon>
        <taxon>Anabantaria</taxon>
        <taxon>Anabantiformes</taxon>
        <taxon>Channoidei</taxon>
        <taxon>Channidae</taxon>
        <taxon>Channa</taxon>
    </lineage>
</organism>
<sequence>MRRKEETKPEGSVKQCTVCFLLPSISANDQVLEVTRHRCGTQAGADVRRLAAELSSGLSAQHNGEGPATLPPPSSPPFNRSHRAQLSPLGAIADNSVGLLTPR</sequence>
<evidence type="ECO:0000313" key="3">
    <source>
        <dbReference type="Proteomes" id="UP001187415"/>
    </source>
</evidence>
<reference evidence="2" key="1">
    <citation type="submission" date="2023-07" db="EMBL/GenBank/DDBJ databases">
        <title>Chromosome-level Genome Assembly of Striped Snakehead (Channa striata).</title>
        <authorList>
            <person name="Liu H."/>
        </authorList>
    </citation>
    <scope>NUCLEOTIDE SEQUENCE</scope>
    <source>
        <strain evidence="2">Gz</strain>
        <tissue evidence="2">Muscle</tissue>
    </source>
</reference>
<evidence type="ECO:0000256" key="1">
    <source>
        <dbReference type="SAM" id="MobiDB-lite"/>
    </source>
</evidence>
<feature type="region of interest" description="Disordered" evidence="1">
    <location>
        <begin position="56"/>
        <end position="103"/>
    </location>
</feature>
<evidence type="ECO:0000313" key="2">
    <source>
        <dbReference type="EMBL" id="KAK2853490.1"/>
    </source>
</evidence>